<dbReference type="InterPro" id="IPR004685">
    <property type="entry name" value="Brnchd-chn_aa_trnsp_Livcs"/>
</dbReference>
<keyword evidence="4" id="KW-1003">Cell membrane</keyword>
<dbReference type="PANTHER" id="PTHR30588">
    <property type="entry name" value="BRANCHED-CHAIN AMINO ACID TRANSPORT SYSTEM 2 CARRIER PROTEIN"/>
    <property type="match status" value="1"/>
</dbReference>
<evidence type="ECO:0000256" key="8">
    <source>
        <dbReference type="ARBA" id="ARBA00023136"/>
    </source>
</evidence>
<feature type="transmembrane region" description="Helical" evidence="9">
    <location>
        <begin position="148"/>
        <end position="169"/>
    </location>
</feature>
<gene>
    <name evidence="10" type="primary">brnQ</name>
    <name evidence="10" type="ORF">STRUR_0267</name>
</gene>
<comment type="caution">
    <text evidence="10">The sequence shown here is derived from an EMBL/GenBank/DDBJ whole genome shotgun (WGS) entry which is preliminary data.</text>
</comment>
<evidence type="ECO:0000256" key="5">
    <source>
        <dbReference type="ARBA" id="ARBA00022692"/>
    </source>
</evidence>
<feature type="transmembrane region" description="Helical" evidence="9">
    <location>
        <begin position="7"/>
        <end position="26"/>
    </location>
</feature>
<feature type="transmembrane region" description="Helical" evidence="9">
    <location>
        <begin position="236"/>
        <end position="256"/>
    </location>
</feature>
<dbReference type="GO" id="GO:0015190">
    <property type="term" value="F:L-leucine transmembrane transporter activity"/>
    <property type="evidence" value="ECO:0007669"/>
    <property type="project" value="TreeGrafter"/>
</dbReference>
<dbReference type="GO" id="GO:0005886">
    <property type="term" value="C:plasma membrane"/>
    <property type="evidence" value="ECO:0007669"/>
    <property type="project" value="UniProtKB-SubCell"/>
</dbReference>
<feature type="transmembrane region" description="Helical" evidence="9">
    <location>
        <begin position="38"/>
        <end position="57"/>
    </location>
</feature>
<sequence>MKQKNIYIIVGFMLFALFFGSANLIYPAFLGIYSGSNWIPSIIGFCLTGVSLPLLGVMAVAKSGGDDVESLARPVSKWYAIFFSVALYLSIGPFFAIPRTGATSYSIGVAPILGNHFFIKVLYALLFFGLSYYLAMRPGKMVDRIGKILTPTLLIIIAIFVIASFLNPAGPLGKPHDIGNNTNNAFSSFPFIAGLIQGYGTLDALASLAFAIIVIDGVKGFGITKSKDITKITLKSGIIAISLLALIYIFIGHIGATSQSLFESKDGQFLLNGITIDGGHVLSKSSHYYLGAIGQIVLAIVIFLACLTTSTGLITACAEYFHKLLPQLSHPTWASIFTLISIFFYFGGLSEIIKWSVPVLYLLYPLTIVLILLVLSRKLFHNAPIVYQTTMALTAIPAIFDALTTLSEFTGLFKLPNTVTQFFTLTIPLGKYSMGWLPFAIIGFCIGYIILQFKTNKKTYQR</sequence>
<dbReference type="GO" id="GO:0005304">
    <property type="term" value="F:L-valine transmembrane transporter activity"/>
    <property type="evidence" value="ECO:0007669"/>
    <property type="project" value="TreeGrafter"/>
</dbReference>
<dbReference type="eggNOG" id="COG1114">
    <property type="taxonomic scope" value="Bacteria"/>
</dbReference>
<evidence type="ECO:0000256" key="7">
    <source>
        <dbReference type="ARBA" id="ARBA00022989"/>
    </source>
</evidence>
<name>G5KHQ4_9STRE</name>
<dbReference type="RefSeq" id="WP_006738700.1">
    <property type="nucleotide sequence ID" value="NZ_AEUZ02000001.1"/>
</dbReference>
<comment type="subcellular location">
    <subcellularLocation>
        <location evidence="1 9">Cell membrane</location>
        <topology evidence="1 9">Multi-pass membrane protein</topology>
    </subcellularLocation>
</comment>
<dbReference type="PANTHER" id="PTHR30588:SF0">
    <property type="entry name" value="BRANCHED-CHAIN AMINO ACID PERMEASE BRNQ"/>
    <property type="match status" value="1"/>
</dbReference>
<feature type="transmembrane region" description="Helical" evidence="9">
    <location>
        <begin position="189"/>
        <end position="215"/>
    </location>
</feature>
<evidence type="ECO:0000256" key="6">
    <source>
        <dbReference type="ARBA" id="ARBA00022970"/>
    </source>
</evidence>
<proteinExistence type="inferred from homology"/>
<feature type="transmembrane region" description="Helical" evidence="9">
    <location>
        <begin position="78"/>
        <end position="97"/>
    </location>
</feature>
<keyword evidence="7 9" id="KW-1133">Transmembrane helix</keyword>
<dbReference type="GO" id="GO:0015820">
    <property type="term" value="P:L-leucine transport"/>
    <property type="evidence" value="ECO:0007669"/>
    <property type="project" value="TreeGrafter"/>
</dbReference>
<evidence type="ECO:0000256" key="2">
    <source>
        <dbReference type="ARBA" id="ARBA00008540"/>
    </source>
</evidence>
<feature type="transmembrane region" description="Helical" evidence="9">
    <location>
        <begin position="392"/>
        <end position="413"/>
    </location>
</feature>
<protein>
    <recommendedName>
        <fullName evidence="9">Branched-chain amino acid transport system carrier protein</fullName>
    </recommendedName>
</protein>
<evidence type="ECO:0000256" key="1">
    <source>
        <dbReference type="ARBA" id="ARBA00004651"/>
    </source>
</evidence>
<dbReference type="Proteomes" id="UP000005388">
    <property type="component" value="Unassembled WGS sequence"/>
</dbReference>
<organism evidence="10 11">
    <name type="scientific">Streptococcus urinalis 2285-97</name>
    <dbReference type="NCBI Taxonomy" id="764291"/>
    <lineage>
        <taxon>Bacteria</taxon>
        <taxon>Bacillati</taxon>
        <taxon>Bacillota</taxon>
        <taxon>Bacilli</taxon>
        <taxon>Lactobacillales</taxon>
        <taxon>Streptococcaceae</taxon>
        <taxon>Streptococcus</taxon>
    </lineage>
</organism>
<comment type="function">
    <text evidence="9">Component of the transport system for branched-chain amino acids.</text>
</comment>
<feature type="transmembrane region" description="Helical" evidence="9">
    <location>
        <begin position="333"/>
        <end position="353"/>
    </location>
</feature>
<feature type="transmembrane region" description="Helical" evidence="9">
    <location>
        <begin position="359"/>
        <end position="380"/>
    </location>
</feature>
<evidence type="ECO:0000313" key="10">
    <source>
        <dbReference type="EMBL" id="EHJ55922.1"/>
    </source>
</evidence>
<keyword evidence="5 9" id="KW-0812">Transmembrane</keyword>
<evidence type="ECO:0000256" key="9">
    <source>
        <dbReference type="RuleBase" id="RU362122"/>
    </source>
</evidence>
<feature type="transmembrane region" description="Helical" evidence="9">
    <location>
        <begin position="288"/>
        <end position="321"/>
    </location>
</feature>
<comment type="similarity">
    <text evidence="2 9">Belongs to the branched chain amino acid transporter family.</text>
</comment>
<keyword evidence="3 9" id="KW-0813">Transport</keyword>
<keyword evidence="11" id="KW-1185">Reference proteome</keyword>
<feature type="transmembrane region" description="Helical" evidence="9">
    <location>
        <begin position="117"/>
        <end position="136"/>
    </location>
</feature>
<dbReference type="Pfam" id="PF05525">
    <property type="entry name" value="Branch_AA_trans"/>
    <property type="match status" value="1"/>
</dbReference>
<dbReference type="AlphaFoldDB" id="G5KHQ4"/>
<accession>G5KHQ4</accession>
<dbReference type="GO" id="GO:0015188">
    <property type="term" value="F:L-isoleucine transmembrane transporter activity"/>
    <property type="evidence" value="ECO:0007669"/>
    <property type="project" value="TreeGrafter"/>
</dbReference>
<reference evidence="10 11" key="1">
    <citation type="journal article" date="2014" name="Int. J. Syst. Evol. Microbiol.">
        <title>Phylogenomics and the dynamic genome evolution of the genus Streptococcus.</title>
        <authorList>
            <consortium name="The Broad Institute Genome Sequencing Platform"/>
            <person name="Richards V.P."/>
            <person name="Palmer S.R."/>
            <person name="Pavinski Bitar P.D."/>
            <person name="Qin X."/>
            <person name="Weinstock G.M."/>
            <person name="Highlander S.K."/>
            <person name="Town C.D."/>
            <person name="Burne R.A."/>
            <person name="Stanhope M.J."/>
        </authorList>
    </citation>
    <scope>NUCLEOTIDE SEQUENCE [LARGE SCALE GENOMIC DNA]</scope>
    <source>
        <strain evidence="10 11">2285-97</strain>
    </source>
</reference>
<dbReference type="NCBIfam" id="TIGR00796">
    <property type="entry name" value="livcs"/>
    <property type="match status" value="1"/>
</dbReference>
<dbReference type="GO" id="GO:0015818">
    <property type="term" value="P:isoleucine transport"/>
    <property type="evidence" value="ECO:0007669"/>
    <property type="project" value="TreeGrafter"/>
</dbReference>
<evidence type="ECO:0000256" key="4">
    <source>
        <dbReference type="ARBA" id="ARBA00022475"/>
    </source>
</evidence>
<keyword evidence="8 9" id="KW-0472">Membrane</keyword>
<keyword evidence="6 9" id="KW-0029">Amino-acid transport</keyword>
<evidence type="ECO:0000313" key="11">
    <source>
        <dbReference type="Proteomes" id="UP000005388"/>
    </source>
</evidence>
<feature type="transmembrane region" description="Helical" evidence="9">
    <location>
        <begin position="433"/>
        <end position="453"/>
    </location>
</feature>
<dbReference type="EMBL" id="AEUZ02000001">
    <property type="protein sequence ID" value="EHJ55922.1"/>
    <property type="molecule type" value="Genomic_DNA"/>
</dbReference>
<evidence type="ECO:0000256" key="3">
    <source>
        <dbReference type="ARBA" id="ARBA00022448"/>
    </source>
</evidence>